<evidence type="ECO:0000256" key="2">
    <source>
        <dbReference type="ARBA" id="ARBA00022771"/>
    </source>
</evidence>
<dbReference type="GO" id="GO:0051603">
    <property type="term" value="P:proteolysis involved in protein catabolic process"/>
    <property type="evidence" value="ECO:0007669"/>
    <property type="project" value="TreeGrafter"/>
</dbReference>
<evidence type="ECO:0000256" key="3">
    <source>
        <dbReference type="ARBA" id="ARBA00022833"/>
    </source>
</evidence>
<name>A0A5N5T2S8_9CRUS</name>
<dbReference type="GO" id="GO:0005737">
    <property type="term" value="C:cytoplasm"/>
    <property type="evidence" value="ECO:0007669"/>
    <property type="project" value="TreeGrafter"/>
</dbReference>
<dbReference type="Gene3D" id="3.30.40.10">
    <property type="entry name" value="Zinc/RING finger domain, C3HC4 (zinc finger)"/>
    <property type="match status" value="1"/>
</dbReference>
<proteinExistence type="predicted"/>
<comment type="caution">
    <text evidence="5">The sequence shown here is derived from an EMBL/GenBank/DDBJ whole genome shotgun (WGS) entry which is preliminary data.</text>
</comment>
<evidence type="ECO:0000256" key="1">
    <source>
        <dbReference type="ARBA" id="ARBA00022723"/>
    </source>
</evidence>
<dbReference type="GO" id="GO:0004842">
    <property type="term" value="F:ubiquitin-protein transferase activity"/>
    <property type="evidence" value="ECO:0007669"/>
    <property type="project" value="InterPro"/>
</dbReference>
<dbReference type="Pfam" id="PF25576">
    <property type="entry name" value="TPR_RNF123"/>
    <property type="match status" value="1"/>
</dbReference>
<accession>A0A5N5T2S8</accession>
<protein>
    <submittedName>
        <fullName evidence="5">E3 ubiquitin-protein ligase</fullName>
    </submittedName>
</protein>
<dbReference type="PANTHER" id="PTHR13363:SF5">
    <property type="entry name" value="E3 UBIQUITIN-PROTEIN LIGASE RNF123"/>
    <property type="match status" value="1"/>
</dbReference>
<keyword evidence="1" id="KW-0479">Metal-binding</keyword>
<dbReference type="Pfam" id="PF13920">
    <property type="entry name" value="zf-C3HC4_3"/>
    <property type="match status" value="1"/>
</dbReference>
<evidence type="ECO:0000259" key="4">
    <source>
        <dbReference type="Pfam" id="PF25576"/>
    </source>
</evidence>
<dbReference type="InterPro" id="IPR013083">
    <property type="entry name" value="Znf_RING/FYVE/PHD"/>
</dbReference>
<keyword evidence="6" id="KW-1185">Reference proteome</keyword>
<dbReference type="AlphaFoldDB" id="A0A5N5T2S8"/>
<reference evidence="5 6" key="1">
    <citation type="journal article" date="2019" name="PLoS Biol.">
        <title>Sex chromosomes control vertical transmission of feminizing Wolbachia symbionts in an isopod.</title>
        <authorList>
            <person name="Becking T."/>
            <person name="Chebbi M.A."/>
            <person name="Giraud I."/>
            <person name="Moumen B."/>
            <person name="Laverre T."/>
            <person name="Caubet Y."/>
            <person name="Peccoud J."/>
            <person name="Gilbert C."/>
            <person name="Cordaux R."/>
        </authorList>
    </citation>
    <scope>NUCLEOTIDE SEQUENCE [LARGE SCALE GENOMIC DNA]</scope>
    <source>
        <strain evidence="5">ANa2</strain>
        <tissue evidence="5">Whole body excluding digestive tract and cuticle</tissue>
    </source>
</reference>
<dbReference type="Proteomes" id="UP000326759">
    <property type="component" value="Unassembled WGS sequence"/>
</dbReference>
<gene>
    <name evidence="5" type="ORF">Anas_06063</name>
</gene>
<dbReference type="GO" id="GO:0008270">
    <property type="term" value="F:zinc ion binding"/>
    <property type="evidence" value="ECO:0007669"/>
    <property type="project" value="UniProtKB-KW"/>
</dbReference>
<organism evidence="5 6">
    <name type="scientific">Armadillidium nasatum</name>
    <dbReference type="NCBI Taxonomy" id="96803"/>
    <lineage>
        <taxon>Eukaryota</taxon>
        <taxon>Metazoa</taxon>
        <taxon>Ecdysozoa</taxon>
        <taxon>Arthropoda</taxon>
        <taxon>Crustacea</taxon>
        <taxon>Multicrustacea</taxon>
        <taxon>Malacostraca</taxon>
        <taxon>Eumalacostraca</taxon>
        <taxon>Peracarida</taxon>
        <taxon>Isopoda</taxon>
        <taxon>Oniscidea</taxon>
        <taxon>Crinocheta</taxon>
        <taxon>Armadillidiidae</taxon>
        <taxon>Armadillidium</taxon>
    </lineage>
</organism>
<keyword evidence="3" id="KW-0862">Zinc</keyword>
<dbReference type="SUPFAM" id="SSF57850">
    <property type="entry name" value="RING/U-box"/>
    <property type="match status" value="1"/>
</dbReference>
<dbReference type="InterPro" id="IPR045129">
    <property type="entry name" value="RNF123/RKP/RSPRY1"/>
</dbReference>
<dbReference type="InterPro" id="IPR057987">
    <property type="entry name" value="TPR_RNF123/RKP"/>
</dbReference>
<dbReference type="OrthoDB" id="258495at2759"/>
<evidence type="ECO:0000313" key="6">
    <source>
        <dbReference type="Proteomes" id="UP000326759"/>
    </source>
</evidence>
<evidence type="ECO:0000313" key="5">
    <source>
        <dbReference type="EMBL" id="KAB7500766.1"/>
    </source>
</evidence>
<feature type="domain" description="E3 ubiquitin-protein ligase RNF123/RKP TPR repeat" evidence="4">
    <location>
        <begin position="720"/>
        <end position="833"/>
    </location>
</feature>
<dbReference type="EMBL" id="SEYY01012753">
    <property type="protein sequence ID" value="KAB7500766.1"/>
    <property type="molecule type" value="Genomic_DNA"/>
</dbReference>
<dbReference type="PANTHER" id="PTHR13363">
    <property type="entry name" value="RING FINGER AND SRY DOMAIN-CONTAINING"/>
    <property type="match status" value="1"/>
</dbReference>
<keyword evidence="2" id="KW-0863">Zinc-finger</keyword>
<sequence>MMSLLLIAENIGSLLSSILVIPYVIEETLVRSLFEYIKTSTSQLQKQETLLQFLLAVLQEEEQNTFLNTLLICLQRIYRRTALSFDFENQKCVLKILHLIFSDAALRKYCLKNILFQKESCYRILSFVSINCIDKISFKNFVDLNYWSSRNGGFEIGCRQEYYSKVKEIGVTVQELRDLQVSLFSLLLTADDAESYNDSSRALFLLKFRNLIKNQVITSRPSFSPLISTSVFHSFFTICLFVFNRLWKMELEELPSEKTIKPSIFFDDVLEYFEIQRLGGLESHLKKQHASELKNTLDILKQNTQNSYMENNSCDNDILLLSCQIFSSLKTKDDNCLNSVFNVRNSQPSSSRTVLGEILVSLNEGIQKINVQGLKPQPVRTKDELQTSLLHLFDGTVLLYHHSGHKYMEKVAAQTDAFFDNVKYYEDLQAKIKKYMEEDENYSSTVLHELRNSAIVMDSKLKDQCYHHAWNLATVLSLENTKKMLLFLKIVLGALQESSKIGCLFTFVPDFYIETLTQVSQDLNCLISCDQNSKRNDFENFIFYQPGGFDIPKPISQEYFNLLKNVGEFLALHFSDPRIVYADSKDFLIQALAGFVCQRPGLEALESIPVKSREAMIISLLKPYENRAWAQNNWILVRFWKGKGFGFRFTKSPHLNNRLGPKPTHYEIPNVLSYAPYPSDVFLHHTSEALKQPEISTPFLNSLLNQLNWVFSEFIGMLQEMAVSVAPNVFLDPNRQDSKPLLTRLIQVLCQVLNRVSFSSGCFSHVVNLEIPGLETIHYFPMLTAVIGIICSLLKEDIEHGKGKQVISPATKGFLDDPSFQMNSIYSFVGGKSALRPAALYVNSNDSNSLPISNLFTSPECDCKRQKFCLRRYPDSVSEQELRMVVNVINHLEKMSSFQQNANIEDNDSLCTICYASSVDAIFVPCGHTSCTQYLMNQTDCFFCMKLIELVKDNTGKVIYTSSKLANPP</sequence>